<comment type="caution">
    <text evidence="1">The sequence shown here is derived from an EMBL/GenBank/DDBJ whole genome shotgun (WGS) entry which is preliminary data.</text>
</comment>
<dbReference type="EMBL" id="VICH01000004">
    <property type="protein sequence ID" value="TQV69581.1"/>
    <property type="molecule type" value="Genomic_DNA"/>
</dbReference>
<dbReference type="Proteomes" id="UP000315816">
    <property type="component" value="Unassembled WGS sequence"/>
</dbReference>
<gene>
    <name evidence="1" type="ORF">FIL88_06860</name>
</gene>
<name>A0A545SX86_9RHOB</name>
<evidence type="ECO:0000313" key="1">
    <source>
        <dbReference type="EMBL" id="TQV69581.1"/>
    </source>
</evidence>
<proteinExistence type="predicted"/>
<evidence type="ECO:0008006" key="3">
    <source>
        <dbReference type="Google" id="ProtNLM"/>
    </source>
</evidence>
<reference evidence="1 2" key="1">
    <citation type="submission" date="2019-06" db="EMBL/GenBank/DDBJ databases">
        <title>A novel species of marine bacteria.</title>
        <authorList>
            <person name="Wang Y."/>
        </authorList>
    </citation>
    <scope>NUCLEOTIDE SEQUENCE [LARGE SCALE GENOMIC DNA]</scope>
    <source>
        <strain evidence="1 2">MA1-10</strain>
    </source>
</reference>
<dbReference type="OrthoDB" id="7406076at2"/>
<sequence length="150" mass="16684">MAREGCYVDCYVSVVPGQVNLPVFITHFYQTWLFRIERWLLARGVKKPSTDADARAIANGTSQKFAVWELEGRTDNQLLLCDISGRTRSWFMVEPAEDQTKIYFGSVVVPPAGGTHSIGPVFTALMGFHKLYSRALLTVARRSLIKAGGS</sequence>
<protein>
    <recommendedName>
        <fullName evidence="3">SRPBCC family protein</fullName>
    </recommendedName>
</protein>
<dbReference type="AlphaFoldDB" id="A0A545SX86"/>
<evidence type="ECO:0000313" key="2">
    <source>
        <dbReference type="Proteomes" id="UP000315816"/>
    </source>
</evidence>
<accession>A0A545SX86</accession>
<keyword evidence="2" id="KW-1185">Reference proteome</keyword>
<organism evidence="1 2">
    <name type="scientific">Aliiroseovarius halocynthiae</name>
    <dbReference type="NCBI Taxonomy" id="985055"/>
    <lineage>
        <taxon>Bacteria</taxon>
        <taxon>Pseudomonadati</taxon>
        <taxon>Pseudomonadota</taxon>
        <taxon>Alphaproteobacteria</taxon>
        <taxon>Rhodobacterales</taxon>
        <taxon>Paracoccaceae</taxon>
        <taxon>Aliiroseovarius</taxon>
    </lineage>
</organism>